<accession>A0A543KWP6</accession>
<dbReference type="RefSeq" id="WP_142085577.1">
    <property type="nucleotide sequence ID" value="NZ_VFPV01000004.1"/>
</dbReference>
<gene>
    <name evidence="1" type="ORF">BDD18_4126</name>
</gene>
<name>A0A543KWP6_9BURK</name>
<comment type="caution">
    <text evidence="1">The sequence shown here is derived from an EMBL/GenBank/DDBJ whole genome shotgun (WGS) entry which is preliminary data.</text>
</comment>
<reference evidence="1 2" key="1">
    <citation type="submission" date="2019-06" db="EMBL/GenBank/DDBJ databases">
        <title>Genomic Encyclopedia of Archaeal and Bacterial Type Strains, Phase II (KMG-II): from individual species to whole genera.</title>
        <authorList>
            <person name="Goeker M."/>
        </authorList>
    </citation>
    <scope>NUCLEOTIDE SEQUENCE [LARGE SCALE GENOMIC DNA]</scope>
    <source>
        <strain evidence="1 2">DSM 7270</strain>
    </source>
</reference>
<dbReference type="Proteomes" id="UP000316993">
    <property type="component" value="Unassembled WGS sequence"/>
</dbReference>
<organism evidence="1 2">
    <name type="scientific">Acidovorax temperans</name>
    <dbReference type="NCBI Taxonomy" id="80878"/>
    <lineage>
        <taxon>Bacteria</taxon>
        <taxon>Pseudomonadati</taxon>
        <taxon>Pseudomonadota</taxon>
        <taxon>Betaproteobacteria</taxon>
        <taxon>Burkholderiales</taxon>
        <taxon>Comamonadaceae</taxon>
        <taxon>Acidovorax</taxon>
    </lineage>
</organism>
<sequence length="154" mass="17022">MNERWCSACGKKFFPRAQSPNQAYCSEAQCQAARKLLWQKTKRRSDKDYAANQSKAHAAWVKRNPDYWKNYRGSRGDGSCSLIDVAAAISQALMKICEYASSPKRKKAKRAAPREPSLDIDCSQSSGGFITCTLKIEMCAQALASSSPAAQETT</sequence>
<dbReference type="AlphaFoldDB" id="A0A543KWP6"/>
<evidence type="ECO:0000313" key="1">
    <source>
        <dbReference type="EMBL" id="TQM99466.1"/>
    </source>
</evidence>
<protein>
    <submittedName>
        <fullName evidence="1">Uncharacterized protein</fullName>
    </submittedName>
</protein>
<dbReference type="EMBL" id="VFPV01000004">
    <property type="protein sequence ID" value="TQM99466.1"/>
    <property type="molecule type" value="Genomic_DNA"/>
</dbReference>
<proteinExistence type="predicted"/>
<evidence type="ECO:0000313" key="2">
    <source>
        <dbReference type="Proteomes" id="UP000316993"/>
    </source>
</evidence>